<evidence type="ECO:0000256" key="1">
    <source>
        <dbReference type="SAM" id="Phobius"/>
    </source>
</evidence>
<dbReference type="PANTHER" id="PTHR40465:SF1">
    <property type="entry name" value="DUF6534 DOMAIN-CONTAINING PROTEIN"/>
    <property type="match status" value="1"/>
</dbReference>
<accession>A0AAD6WN13</accession>
<dbReference type="AlphaFoldDB" id="A0AAD6WN13"/>
<reference evidence="3" key="1">
    <citation type="submission" date="2023-03" db="EMBL/GenBank/DDBJ databases">
        <title>Massive genome expansion in bonnet fungi (Mycena s.s.) driven by repeated elements and novel gene families across ecological guilds.</title>
        <authorList>
            <consortium name="Lawrence Berkeley National Laboratory"/>
            <person name="Harder C.B."/>
            <person name="Miyauchi S."/>
            <person name="Viragh M."/>
            <person name="Kuo A."/>
            <person name="Thoen E."/>
            <person name="Andreopoulos B."/>
            <person name="Lu D."/>
            <person name="Skrede I."/>
            <person name="Drula E."/>
            <person name="Henrissat B."/>
            <person name="Morin E."/>
            <person name="Kohler A."/>
            <person name="Barry K."/>
            <person name="LaButti K."/>
            <person name="Morin E."/>
            <person name="Salamov A."/>
            <person name="Lipzen A."/>
            <person name="Mereny Z."/>
            <person name="Hegedus B."/>
            <person name="Baldrian P."/>
            <person name="Stursova M."/>
            <person name="Weitz H."/>
            <person name="Taylor A."/>
            <person name="Grigoriev I.V."/>
            <person name="Nagy L.G."/>
            <person name="Martin F."/>
            <person name="Kauserud H."/>
        </authorList>
    </citation>
    <scope>NUCLEOTIDE SEQUENCE</scope>
    <source>
        <strain evidence="3">CBHHK200</strain>
    </source>
</reference>
<keyword evidence="1" id="KW-0812">Transmembrane</keyword>
<keyword evidence="1" id="KW-0472">Membrane</keyword>
<gene>
    <name evidence="3" type="ORF">C8F04DRAFT_1151030</name>
</gene>
<keyword evidence="4" id="KW-1185">Reference proteome</keyword>
<protein>
    <recommendedName>
        <fullName evidence="2">DUF6534 domain-containing protein</fullName>
    </recommendedName>
</protein>
<feature type="domain" description="DUF6534" evidence="2">
    <location>
        <begin position="144"/>
        <end position="230"/>
    </location>
</feature>
<comment type="caution">
    <text evidence="3">The sequence shown here is derived from an EMBL/GenBank/DDBJ whole genome shotgun (WGS) entry which is preliminary data.</text>
</comment>
<evidence type="ECO:0000259" key="2">
    <source>
        <dbReference type="Pfam" id="PF20152"/>
    </source>
</evidence>
<dbReference type="EMBL" id="JARJCM010000333">
    <property type="protein sequence ID" value="KAJ7018575.1"/>
    <property type="molecule type" value="Genomic_DNA"/>
</dbReference>
<organism evidence="3 4">
    <name type="scientific">Mycena alexandri</name>
    <dbReference type="NCBI Taxonomy" id="1745969"/>
    <lineage>
        <taxon>Eukaryota</taxon>
        <taxon>Fungi</taxon>
        <taxon>Dikarya</taxon>
        <taxon>Basidiomycota</taxon>
        <taxon>Agaricomycotina</taxon>
        <taxon>Agaricomycetes</taxon>
        <taxon>Agaricomycetidae</taxon>
        <taxon>Agaricales</taxon>
        <taxon>Marasmiineae</taxon>
        <taxon>Mycenaceae</taxon>
        <taxon>Mycena</taxon>
    </lineage>
</organism>
<dbReference type="Proteomes" id="UP001218188">
    <property type="component" value="Unassembled WGS sequence"/>
</dbReference>
<evidence type="ECO:0000313" key="3">
    <source>
        <dbReference type="EMBL" id="KAJ7018575.1"/>
    </source>
</evidence>
<evidence type="ECO:0000313" key="4">
    <source>
        <dbReference type="Proteomes" id="UP001218188"/>
    </source>
</evidence>
<keyword evidence="1" id="KW-1133">Transmembrane helix</keyword>
<proteinExistence type="predicted"/>
<dbReference type="Pfam" id="PF20152">
    <property type="entry name" value="DUF6534"/>
    <property type="match status" value="1"/>
</dbReference>
<feature type="non-terminal residue" evidence="3">
    <location>
        <position position="287"/>
    </location>
</feature>
<sequence>CIWLICLPLQSLLQGMGLLQAYLYVFWYSDGWMTKATTFQLIVVVGSTYHYLIVGFNDLSGLLVVYWQVWVQLGATVSSVTECCFVDGDYPVHRKDKILPLVIFLFALVTFDMSGGGLGTAKIPSFTKLNKAKTTTIINATFRAVTDVLVAVGLSWRLQGAEGKIQATNNLLNYLIVFSINRGFLTAMAAIIQIILFFAFPGTFYFFAMVWLSGKFYMISMLATLNTREHAKSLLGSHGSNLQMNAVASAARFGAPKPAQHVQAAVTTVSDWERHEDFSSRDGKFAL</sequence>
<name>A0AAD6WN13_9AGAR</name>
<dbReference type="PANTHER" id="PTHR40465">
    <property type="entry name" value="CHROMOSOME 1, WHOLE GENOME SHOTGUN SEQUENCE"/>
    <property type="match status" value="1"/>
</dbReference>
<feature type="transmembrane region" description="Helical" evidence="1">
    <location>
        <begin position="98"/>
        <end position="120"/>
    </location>
</feature>
<dbReference type="InterPro" id="IPR045339">
    <property type="entry name" value="DUF6534"/>
</dbReference>